<feature type="compositionally biased region" description="Basic residues" evidence="1">
    <location>
        <begin position="229"/>
        <end position="244"/>
    </location>
</feature>
<evidence type="ECO:0000313" key="3">
    <source>
        <dbReference type="EMBL" id="RUS81227.1"/>
    </source>
</evidence>
<comment type="caution">
    <text evidence="3">The sequence shown here is derived from an EMBL/GenBank/DDBJ whole genome shotgun (WGS) entry which is preliminary data.</text>
</comment>
<reference evidence="3 4" key="1">
    <citation type="submission" date="2019-01" db="EMBL/GenBank/DDBJ databases">
        <title>A draft genome assembly of the solar-powered sea slug Elysia chlorotica.</title>
        <authorList>
            <person name="Cai H."/>
            <person name="Li Q."/>
            <person name="Fang X."/>
            <person name="Li J."/>
            <person name="Curtis N.E."/>
            <person name="Altenburger A."/>
            <person name="Shibata T."/>
            <person name="Feng M."/>
            <person name="Maeda T."/>
            <person name="Schwartz J.A."/>
            <person name="Shigenobu S."/>
            <person name="Lundholm N."/>
            <person name="Nishiyama T."/>
            <person name="Yang H."/>
            <person name="Hasebe M."/>
            <person name="Li S."/>
            <person name="Pierce S.K."/>
            <person name="Wang J."/>
        </authorList>
    </citation>
    <scope>NUCLEOTIDE SEQUENCE [LARGE SCALE GENOMIC DNA]</scope>
    <source>
        <strain evidence="3">EC2010</strain>
        <tissue evidence="3">Whole organism of an adult</tissue>
    </source>
</reference>
<dbReference type="AlphaFoldDB" id="A0A3S0ZKU9"/>
<feature type="region of interest" description="Disordered" evidence="1">
    <location>
        <begin position="155"/>
        <end position="244"/>
    </location>
</feature>
<name>A0A3S0ZKU9_ELYCH</name>
<gene>
    <name evidence="3" type="ORF">EGW08_011021</name>
</gene>
<feature type="compositionally biased region" description="Low complexity" evidence="1">
    <location>
        <begin position="177"/>
        <end position="195"/>
    </location>
</feature>
<dbReference type="OrthoDB" id="6090761at2759"/>
<proteinExistence type="predicted"/>
<evidence type="ECO:0000256" key="1">
    <source>
        <dbReference type="SAM" id="MobiDB-lite"/>
    </source>
</evidence>
<organism evidence="3 4">
    <name type="scientific">Elysia chlorotica</name>
    <name type="common">Eastern emerald elysia</name>
    <name type="synonym">Sea slug</name>
    <dbReference type="NCBI Taxonomy" id="188477"/>
    <lineage>
        <taxon>Eukaryota</taxon>
        <taxon>Metazoa</taxon>
        <taxon>Spiralia</taxon>
        <taxon>Lophotrochozoa</taxon>
        <taxon>Mollusca</taxon>
        <taxon>Gastropoda</taxon>
        <taxon>Heterobranchia</taxon>
        <taxon>Euthyneura</taxon>
        <taxon>Panpulmonata</taxon>
        <taxon>Sacoglossa</taxon>
        <taxon>Placobranchoidea</taxon>
        <taxon>Plakobranchidae</taxon>
        <taxon>Elysia</taxon>
    </lineage>
</organism>
<keyword evidence="2" id="KW-0812">Transmembrane</keyword>
<protein>
    <submittedName>
        <fullName evidence="3">Uncharacterized protein</fullName>
    </submittedName>
</protein>
<keyword evidence="4" id="KW-1185">Reference proteome</keyword>
<dbReference type="EMBL" id="RQTK01000349">
    <property type="protein sequence ID" value="RUS81227.1"/>
    <property type="molecule type" value="Genomic_DNA"/>
</dbReference>
<accession>A0A3S0ZKU9</accession>
<feature type="transmembrane region" description="Helical" evidence="2">
    <location>
        <begin position="38"/>
        <end position="58"/>
    </location>
</feature>
<sequence length="244" mass="26079">MSSGREMLVVYERGDRSGDRSFRMVYVSKEVLSKARMIRIAGIIGACIFAVVLVFIILRATRCCRCLLQSKDEDGVGRDIGGSTLVTSARERDRLTTEGGVEGETTVSVAGMRREARRVQGSAASINRLGVSENSQAGAVTGSVQVTIEDGALAPLAGTGRDRGAQSSSPGNGHPEGGSVSSSDSDRTSSGAASRGEPEANELPPSYESLFLDENGDYPVEKPPEYSPPKHRRKHPPRRVHTFN</sequence>
<dbReference type="Proteomes" id="UP000271974">
    <property type="component" value="Unassembled WGS sequence"/>
</dbReference>
<keyword evidence="2" id="KW-0472">Membrane</keyword>
<evidence type="ECO:0000256" key="2">
    <source>
        <dbReference type="SAM" id="Phobius"/>
    </source>
</evidence>
<keyword evidence="2" id="KW-1133">Transmembrane helix</keyword>
<evidence type="ECO:0000313" key="4">
    <source>
        <dbReference type="Proteomes" id="UP000271974"/>
    </source>
</evidence>